<evidence type="ECO:0000313" key="2">
    <source>
        <dbReference type="Proteomes" id="UP000247569"/>
    </source>
</evidence>
<protein>
    <submittedName>
        <fullName evidence="1">Uncharacterized protein</fullName>
    </submittedName>
</protein>
<reference evidence="1 2" key="1">
    <citation type="submission" date="2018-05" db="EMBL/GenBank/DDBJ databases">
        <title>Genomic Encyclopedia of Type Strains, Phase IV (KMG-IV): sequencing the most valuable type-strain genomes for metagenomic binning, comparative biology and taxonomic classification.</title>
        <authorList>
            <person name="Goeker M."/>
        </authorList>
    </citation>
    <scope>NUCLEOTIDE SEQUENCE [LARGE SCALE GENOMIC DNA]</scope>
    <source>
        <strain evidence="1 2">DSM 44704</strain>
    </source>
</reference>
<gene>
    <name evidence="1" type="ORF">DFR70_110243</name>
</gene>
<dbReference type="EMBL" id="QJKF01000010">
    <property type="protein sequence ID" value="PXX60401.1"/>
    <property type="molecule type" value="Genomic_DNA"/>
</dbReference>
<evidence type="ECO:0000313" key="1">
    <source>
        <dbReference type="EMBL" id="PXX60401.1"/>
    </source>
</evidence>
<organism evidence="1 2">
    <name type="scientific">Nocardia tenerifensis</name>
    <dbReference type="NCBI Taxonomy" id="228006"/>
    <lineage>
        <taxon>Bacteria</taxon>
        <taxon>Bacillati</taxon>
        <taxon>Actinomycetota</taxon>
        <taxon>Actinomycetes</taxon>
        <taxon>Mycobacteriales</taxon>
        <taxon>Nocardiaceae</taxon>
        <taxon>Nocardia</taxon>
    </lineage>
</organism>
<accession>A0A318JUQ9</accession>
<keyword evidence="2" id="KW-1185">Reference proteome</keyword>
<dbReference type="AlphaFoldDB" id="A0A318JUQ9"/>
<comment type="caution">
    <text evidence="1">The sequence shown here is derived from an EMBL/GenBank/DDBJ whole genome shotgun (WGS) entry which is preliminary data.</text>
</comment>
<dbReference type="RefSeq" id="WP_146251259.1">
    <property type="nucleotide sequence ID" value="NZ_QJKF01000010.1"/>
</dbReference>
<proteinExistence type="predicted"/>
<sequence>MSKRLTDDQFVEITTAINAGYGVDVEPPNLSPVAKKFLGPDGGILSLLAALRSEHERTASHPCPPPTTIDNAGAYWNQIPNTQIAARRGPEDQQHFIVAVDRNADTKLTPEQGRLLAACIHAANEAADGKPVEWRQYRVAEPRELGAIWTNGSFSLERIEAYRAEKILEGAVLIVQHRVFNTLADAVAADDDSGWVISELDGGSVP</sequence>
<name>A0A318JUQ9_9NOCA</name>
<dbReference type="Proteomes" id="UP000247569">
    <property type="component" value="Unassembled WGS sequence"/>
</dbReference>